<dbReference type="GeneTree" id="ENSGT00940000153289"/>
<protein>
    <submittedName>
        <fullName evidence="1">Leucine rich repeat containing 72</fullName>
    </submittedName>
</protein>
<dbReference type="InParanoid" id="G3VU50"/>
<dbReference type="InterPro" id="IPR001611">
    <property type="entry name" value="Leu-rich_rpt"/>
</dbReference>
<dbReference type="OrthoDB" id="10251250at2759"/>
<gene>
    <name evidence="1" type="primary">LRRC72</name>
</gene>
<reference evidence="1 2" key="1">
    <citation type="journal article" date="2011" name="Proc. Natl. Acad. Sci. U.S.A.">
        <title>Genetic diversity and population structure of the endangered marsupial Sarcophilus harrisii (Tasmanian devil).</title>
        <authorList>
            <person name="Miller W."/>
            <person name="Hayes V.M."/>
            <person name="Ratan A."/>
            <person name="Petersen D.C."/>
            <person name="Wittekindt N.E."/>
            <person name="Miller J."/>
            <person name="Walenz B."/>
            <person name="Knight J."/>
            <person name="Qi J."/>
            <person name="Zhao F."/>
            <person name="Wang Q."/>
            <person name="Bedoya-Reina O.C."/>
            <person name="Katiyar N."/>
            <person name="Tomsho L.P."/>
            <person name="Kasson L.M."/>
            <person name="Hardie R.A."/>
            <person name="Woodbridge P."/>
            <person name="Tindall E.A."/>
            <person name="Bertelsen M.F."/>
            <person name="Dixon D."/>
            <person name="Pyecroft S."/>
            <person name="Helgen K.M."/>
            <person name="Lesk A.M."/>
            <person name="Pringle T.H."/>
            <person name="Patterson N."/>
            <person name="Zhang Y."/>
            <person name="Kreiss A."/>
            <person name="Woods G.M."/>
            <person name="Jones M.E."/>
            <person name="Schuster S.C."/>
        </authorList>
    </citation>
    <scope>NUCLEOTIDE SEQUENCE [LARGE SCALE GENOMIC DNA]</scope>
</reference>
<dbReference type="HOGENOM" id="CLU_061027_4_0_1"/>
<dbReference type="Proteomes" id="UP000007648">
    <property type="component" value="Unassembled WGS sequence"/>
</dbReference>
<dbReference type="InterPro" id="IPR032675">
    <property type="entry name" value="LRR_dom_sf"/>
</dbReference>
<dbReference type="KEGG" id="shr:100918145"/>
<dbReference type="CTD" id="100506049"/>
<dbReference type="SUPFAM" id="SSF52058">
    <property type="entry name" value="L domain-like"/>
    <property type="match status" value="1"/>
</dbReference>
<accession>G3VU50</accession>
<dbReference type="PROSITE" id="PS51450">
    <property type="entry name" value="LRR"/>
    <property type="match status" value="2"/>
</dbReference>
<dbReference type="STRING" id="9305.ENSSHAP00000006705"/>
<dbReference type="GeneID" id="100918145"/>
<dbReference type="OMA" id="HERSCAM"/>
<evidence type="ECO:0000313" key="1">
    <source>
        <dbReference type="Ensembl" id="ENSSHAP00000006705.1"/>
    </source>
</evidence>
<dbReference type="RefSeq" id="XP_031796554.1">
    <property type="nucleotide sequence ID" value="XM_031940694.1"/>
</dbReference>
<proteinExistence type="predicted"/>
<evidence type="ECO:0000313" key="2">
    <source>
        <dbReference type="Proteomes" id="UP000007648"/>
    </source>
</evidence>
<reference evidence="1" key="3">
    <citation type="submission" date="2025-09" db="UniProtKB">
        <authorList>
            <consortium name="Ensembl"/>
        </authorList>
    </citation>
    <scope>IDENTIFICATION</scope>
</reference>
<dbReference type="AlphaFoldDB" id="G3VU50"/>
<dbReference type="PANTHER" id="PTHR46759">
    <property type="entry name" value="LEUCINE-RICH REPEAT-CONTAINING PROTEIN 72"/>
    <property type="match status" value="1"/>
</dbReference>
<reference evidence="1" key="2">
    <citation type="submission" date="2025-08" db="UniProtKB">
        <authorList>
            <consortium name="Ensembl"/>
        </authorList>
    </citation>
    <scope>IDENTIFICATION</scope>
</reference>
<dbReference type="Ensembl" id="ENSSHAT00000006764.2">
    <property type="protein sequence ID" value="ENSSHAP00000006705.1"/>
    <property type="gene ID" value="ENSSHAG00000005836.2"/>
</dbReference>
<organism evidence="1 2">
    <name type="scientific">Sarcophilus harrisii</name>
    <name type="common">Tasmanian devil</name>
    <name type="synonym">Sarcophilus laniarius</name>
    <dbReference type="NCBI Taxonomy" id="9305"/>
    <lineage>
        <taxon>Eukaryota</taxon>
        <taxon>Metazoa</taxon>
        <taxon>Chordata</taxon>
        <taxon>Craniata</taxon>
        <taxon>Vertebrata</taxon>
        <taxon>Euteleostomi</taxon>
        <taxon>Mammalia</taxon>
        <taxon>Metatheria</taxon>
        <taxon>Dasyuromorphia</taxon>
        <taxon>Dasyuridae</taxon>
        <taxon>Sarcophilus</taxon>
    </lineage>
</organism>
<dbReference type="PANTHER" id="PTHR46759:SF1">
    <property type="entry name" value="LEUCINE-RICH REPEAT-CONTAINING PROTEIN 72"/>
    <property type="match status" value="1"/>
</dbReference>
<dbReference type="Gene3D" id="3.80.10.10">
    <property type="entry name" value="Ribonuclease Inhibitor"/>
    <property type="match status" value="1"/>
</dbReference>
<keyword evidence="2" id="KW-1185">Reference proteome</keyword>
<sequence>MSPEASSLDIILSHSRSGAESSFTPSFTNTHQEQRWDNAIYLTPLSPRTRSSSLGRGGRFCARTPGRLALRPLATTENAEVSRPSKADLSREKSRQAIEDQKQLCGQRRDIDVLELFLSRKELTDVIDLARFRRLKHLWLSFNKLQDIRFLLRNPCLAELYLDNNSLYAIEGLRHLVSLNVLMLHNNQLKNLDAVVDELKLMTNLKTLNLYHNPLSQDARQYRLYTIYHLSSLWLLDRKEIKGDERKTAFHLFNHERSRVLQNLAFGRRAEKGMYAGPYKPCLTVPTEIVWSKAYINRNLFHDKEDAVFVRSLKRSVTQFSFLDWTLVPTRVERHSDDKTGRPVELTTVRIR</sequence>
<dbReference type="InterPro" id="IPR042655">
    <property type="entry name" value="LRC72"/>
</dbReference>
<name>G3VU50_SARHA</name>
<dbReference type="eggNOG" id="ENOG502S0DQ">
    <property type="taxonomic scope" value="Eukaryota"/>
</dbReference>
<dbReference type="Pfam" id="PF14580">
    <property type="entry name" value="LRR_9"/>
    <property type="match status" value="1"/>
</dbReference>